<evidence type="ECO:0000256" key="7">
    <source>
        <dbReference type="PIRNR" id="PIRNR016636"/>
    </source>
</evidence>
<dbReference type="EMBL" id="JACRIW010000063">
    <property type="protein sequence ID" value="MBI5169692.1"/>
    <property type="molecule type" value="Genomic_DNA"/>
</dbReference>
<dbReference type="Proteomes" id="UP000696931">
    <property type="component" value="Unassembled WGS sequence"/>
</dbReference>
<organism evidence="9 10">
    <name type="scientific">Eiseniibacteriota bacterium</name>
    <dbReference type="NCBI Taxonomy" id="2212470"/>
    <lineage>
        <taxon>Bacteria</taxon>
        <taxon>Candidatus Eiseniibacteriota</taxon>
    </lineage>
</organism>
<accession>A0A933W8N4</accession>
<evidence type="ECO:0000256" key="5">
    <source>
        <dbReference type="ARBA" id="ARBA00022989"/>
    </source>
</evidence>
<comment type="subcellular location">
    <subcellularLocation>
        <location evidence="1">Cell membrane</location>
        <topology evidence="1">Multi-pass membrane protein</topology>
    </subcellularLocation>
</comment>
<dbReference type="PIRSF" id="PIRSF016636">
    <property type="entry name" value="AlgI_DltB"/>
    <property type="match status" value="1"/>
</dbReference>
<keyword evidence="5 8" id="KW-1133">Transmembrane helix</keyword>
<name>A0A933W8N4_UNCEI</name>
<protein>
    <submittedName>
        <fullName evidence="9">MBOAT family protein</fullName>
    </submittedName>
</protein>
<sequence length="472" mass="54317">MRFNSLDYLFFFLAVVGPFFAIPARLRKTWLLVASLAFYMYWSPVFILLILYSTTIDYFVARRLAVVDDARARRGLLAFSYVTNFGALFVFKYFDFFMDSWASVMQAAGFPVDAPALRLILPVGISFYTFEAISYTTDVYYRKYPAERDYARLLLFIVYFPKLIAGPIERAWHLIPQFERTAVFEYDRVREGIARILWGLFKKVVIADRLAVYVDTIYAHPDQHVGSTLLLATLFFTFQIYCDFSAYSDIASGTAQVMGIELLRNFRRPYFASSIADFWSRWHISLSTWFRDYVYIPLGGNRSGFWKTNQNIFTVFLVSGIWHGANWTFVLWGIWHGVFLLAQNILDRYAPLLVRPGRLSHVLRVALTFVIVTLSWVLFRAASVSDAMHVYRAIFTNFDAARFFPGNGAQLAYGAFGIAVLLAVETCTELGLYSKFFLPRLKPARWLAYASAVLLLLLIGVVDGGQFIYFQF</sequence>
<evidence type="ECO:0000313" key="9">
    <source>
        <dbReference type="EMBL" id="MBI5169692.1"/>
    </source>
</evidence>
<evidence type="ECO:0000256" key="2">
    <source>
        <dbReference type="ARBA" id="ARBA00010323"/>
    </source>
</evidence>
<feature type="transmembrane region" description="Helical" evidence="8">
    <location>
        <begin position="312"/>
        <end position="341"/>
    </location>
</feature>
<dbReference type="GO" id="GO:0005886">
    <property type="term" value="C:plasma membrane"/>
    <property type="evidence" value="ECO:0007669"/>
    <property type="project" value="UniProtKB-SubCell"/>
</dbReference>
<feature type="transmembrane region" description="Helical" evidence="8">
    <location>
        <begin position="31"/>
        <end position="54"/>
    </location>
</feature>
<keyword evidence="4 8" id="KW-0812">Transmembrane</keyword>
<comment type="similarity">
    <text evidence="2 7">Belongs to the membrane-bound acyltransferase family.</text>
</comment>
<dbReference type="PANTHER" id="PTHR13285:SF18">
    <property type="entry name" value="PROTEIN-CYSTEINE N-PALMITOYLTRANSFERASE RASP"/>
    <property type="match status" value="1"/>
</dbReference>
<evidence type="ECO:0000256" key="1">
    <source>
        <dbReference type="ARBA" id="ARBA00004651"/>
    </source>
</evidence>
<evidence type="ECO:0000256" key="6">
    <source>
        <dbReference type="ARBA" id="ARBA00023136"/>
    </source>
</evidence>
<gene>
    <name evidence="9" type="ORF">HZA61_09405</name>
</gene>
<feature type="transmembrane region" description="Helical" evidence="8">
    <location>
        <begin position="362"/>
        <end position="379"/>
    </location>
</feature>
<dbReference type="InterPro" id="IPR051085">
    <property type="entry name" value="MB_O-acyltransferase"/>
</dbReference>
<dbReference type="InterPro" id="IPR024194">
    <property type="entry name" value="Ac/AlaTfrase_AlgI/DltB"/>
</dbReference>
<keyword evidence="3 7" id="KW-1003">Cell membrane</keyword>
<evidence type="ECO:0000313" key="10">
    <source>
        <dbReference type="Proteomes" id="UP000696931"/>
    </source>
</evidence>
<feature type="transmembrane region" description="Helical" evidence="8">
    <location>
        <begin position="114"/>
        <end position="130"/>
    </location>
</feature>
<dbReference type="GO" id="GO:0042121">
    <property type="term" value="P:alginic acid biosynthetic process"/>
    <property type="evidence" value="ECO:0007669"/>
    <property type="project" value="InterPro"/>
</dbReference>
<proteinExistence type="inferred from homology"/>
<keyword evidence="7" id="KW-0808">Transferase</keyword>
<dbReference type="PIRSF" id="PIRSF500217">
    <property type="entry name" value="AlgI"/>
    <property type="match status" value="1"/>
</dbReference>
<dbReference type="PANTHER" id="PTHR13285">
    <property type="entry name" value="ACYLTRANSFERASE"/>
    <property type="match status" value="1"/>
</dbReference>
<dbReference type="Pfam" id="PF03062">
    <property type="entry name" value="MBOAT"/>
    <property type="match status" value="1"/>
</dbReference>
<evidence type="ECO:0000256" key="4">
    <source>
        <dbReference type="ARBA" id="ARBA00022692"/>
    </source>
</evidence>
<keyword evidence="7" id="KW-0012">Acyltransferase</keyword>
<dbReference type="InterPro" id="IPR004299">
    <property type="entry name" value="MBOAT_fam"/>
</dbReference>
<dbReference type="GO" id="GO:0016746">
    <property type="term" value="F:acyltransferase activity"/>
    <property type="evidence" value="ECO:0007669"/>
    <property type="project" value="UniProtKB-KW"/>
</dbReference>
<feature type="transmembrane region" description="Helical" evidence="8">
    <location>
        <begin position="446"/>
        <end position="469"/>
    </location>
</feature>
<feature type="transmembrane region" description="Helical" evidence="8">
    <location>
        <begin position="75"/>
        <end position="94"/>
    </location>
</feature>
<reference evidence="9" key="1">
    <citation type="submission" date="2020-07" db="EMBL/GenBank/DDBJ databases">
        <title>Huge and variable diversity of episymbiotic CPR bacteria and DPANN archaea in groundwater ecosystems.</title>
        <authorList>
            <person name="He C.Y."/>
            <person name="Keren R."/>
            <person name="Whittaker M."/>
            <person name="Farag I.F."/>
            <person name="Doudna J."/>
            <person name="Cate J.H.D."/>
            <person name="Banfield J.F."/>
        </authorList>
    </citation>
    <scope>NUCLEOTIDE SEQUENCE</scope>
    <source>
        <strain evidence="9">NC_groundwater_1813_Pr3_B-0.1um_71_17</strain>
    </source>
</reference>
<dbReference type="InterPro" id="IPR028362">
    <property type="entry name" value="AlgI"/>
</dbReference>
<feature type="transmembrane region" description="Helical" evidence="8">
    <location>
        <begin position="411"/>
        <end position="434"/>
    </location>
</feature>
<evidence type="ECO:0000256" key="3">
    <source>
        <dbReference type="ARBA" id="ARBA00022475"/>
    </source>
</evidence>
<evidence type="ECO:0000256" key="8">
    <source>
        <dbReference type="SAM" id="Phobius"/>
    </source>
</evidence>
<comment type="caution">
    <text evidence="9">The sequence shown here is derived from an EMBL/GenBank/DDBJ whole genome shotgun (WGS) entry which is preliminary data.</text>
</comment>
<keyword evidence="6 7" id="KW-0472">Membrane</keyword>
<dbReference type="AlphaFoldDB" id="A0A933W8N4"/>